<dbReference type="AlphaFoldDB" id="A0A1T4Y0P9"/>
<organism evidence="1 2">
    <name type="scientific">Prosthecobacter debontii</name>
    <dbReference type="NCBI Taxonomy" id="48467"/>
    <lineage>
        <taxon>Bacteria</taxon>
        <taxon>Pseudomonadati</taxon>
        <taxon>Verrucomicrobiota</taxon>
        <taxon>Verrucomicrobiia</taxon>
        <taxon>Verrucomicrobiales</taxon>
        <taxon>Verrucomicrobiaceae</taxon>
        <taxon>Prosthecobacter</taxon>
    </lineage>
</organism>
<gene>
    <name evidence="1" type="ORF">SAMN02745166_02214</name>
</gene>
<accession>A0A1T4Y0P9</accession>
<dbReference type="Proteomes" id="UP000190774">
    <property type="component" value="Unassembled WGS sequence"/>
</dbReference>
<reference evidence="2" key="1">
    <citation type="submission" date="2017-02" db="EMBL/GenBank/DDBJ databases">
        <authorList>
            <person name="Varghese N."/>
            <person name="Submissions S."/>
        </authorList>
    </citation>
    <scope>NUCLEOTIDE SEQUENCE [LARGE SCALE GENOMIC DNA]</scope>
    <source>
        <strain evidence="2">ATCC 700200</strain>
    </source>
</reference>
<protein>
    <submittedName>
        <fullName evidence="1">Uncharacterized protein</fullName>
    </submittedName>
</protein>
<proteinExistence type="predicted"/>
<evidence type="ECO:0000313" key="1">
    <source>
        <dbReference type="EMBL" id="SKA94825.1"/>
    </source>
</evidence>
<dbReference type="STRING" id="48467.SAMN02745166_02214"/>
<keyword evidence="2" id="KW-1185">Reference proteome</keyword>
<sequence length="119" mass="12854">MRRGRGGWVRRLGAAVGCGGWVRRLGAAVGCCNWLQMVENGDATTFLMKRVTTLPSAPAAGIRGSSTSSGWNYNDALANVVKRIVVDYKGDNVKFFSDMRARHGLRDPEAGAKKAVAKR</sequence>
<dbReference type="EMBL" id="FUYE01000006">
    <property type="protein sequence ID" value="SKA94825.1"/>
    <property type="molecule type" value="Genomic_DNA"/>
</dbReference>
<name>A0A1T4Y0P9_9BACT</name>
<evidence type="ECO:0000313" key="2">
    <source>
        <dbReference type="Proteomes" id="UP000190774"/>
    </source>
</evidence>